<feature type="domain" description="Ig-like" evidence="12">
    <location>
        <begin position="995"/>
        <end position="1112"/>
    </location>
</feature>
<comment type="caution">
    <text evidence="13">The sequence shown here is derived from an EMBL/GenBank/DDBJ whole genome shotgun (WGS) entry which is preliminary data.</text>
</comment>
<keyword evidence="8" id="KW-0393">Immunoglobulin domain</keyword>
<keyword evidence="2 11" id="KW-0812">Transmembrane</keyword>
<dbReference type="InterPro" id="IPR003599">
    <property type="entry name" value="Ig_sub"/>
</dbReference>
<accession>A0A7J5Y3E5</accession>
<dbReference type="InterPro" id="IPR036179">
    <property type="entry name" value="Ig-like_dom_sf"/>
</dbReference>
<gene>
    <name evidence="13" type="ORF">F7725_002026</name>
</gene>
<keyword evidence="3" id="KW-0732">Signal</keyword>
<dbReference type="FunFam" id="2.60.40.10:FF:002170">
    <property type="entry name" value="Immunoglobulin superfamily, member 3"/>
    <property type="match status" value="2"/>
</dbReference>
<feature type="region of interest" description="Disordered" evidence="10">
    <location>
        <begin position="178"/>
        <end position="201"/>
    </location>
</feature>
<feature type="compositionally biased region" description="Polar residues" evidence="10">
    <location>
        <begin position="188"/>
        <end position="201"/>
    </location>
</feature>
<dbReference type="FunFam" id="2.60.40.10:FF:000191">
    <property type="entry name" value="Immunoglobulin superfamily member 3"/>
    <property type="match status" value="1"/>
</dbReference>
<evidence type="ECO:0000256" key="6">
    <source>
        <dbReference type="ARBA" id="ARBA00023136"/>
    </source>
</evidence>
<dbReference type="FunFam" id="2.60.40.10:FF:000604">
    <property type="entry name" value="immunoglobulin superfamily member 3"/>
    <property type="match status" value="1"/>
</dbReference>
<dbReference type="FunFam" id="2.60.40.10:FF:000491">
    <property type="entry name" value="Immunoglobulin superfamily, member 3"/>
    <property type="match status" value="1"/>
</dbReference>
<feature type="domain" description="Ig-like" evidence="12">
    <location>
        <begin position="324"/>
        <end position="431"/>
    </location>
</feature>
<name>A0A7J5Y3E5_DISMA</name>
<evidence type="ECO:0000313" key="14">
    <source>
        <dbReference type="Proteomes" id="UP000518266"/>
    </source>
</evidence>
<dbReference type="InterPro" id="IPR013783">
    <property type="entry name" value="Ig-like_fold"/>
</dbReference>
<feature type="domain" description="Ig-like" evidence="12">
    <location>
        <begin position="459"/>
        <end position="569"/>
    </location>
</feature>
<evidence type="ECO:0000256" key="9">
    <source>
        <dbReference type="ARBA" id="ARBA00067302"/>
    </source>
</evidence>
<evidence type="ECO:0000313" key="13">
    <source>
        <dbReference type="EMBL" id="KAF3843177.1"/>
    </source>
</evidence>
<keyword evidence="4" id="KW-0677">Repeat</keyword>
<dbReference type="PANTHER" id="PTHR12207">
    <property type="entry name" value="V-SET AND TRANSMEMBRANE DOMAIN-CONTAINING PROTEIN"/>
    <property type="match status" value="1"/>
</dbReference>
<feature type="domain" description="Ig-like" evidence="12">
    <location>
        <begin position="858"/>
        <end position="967"/>
    </location>
</feature>
<dbReference type="SUPFAM" id="SSF48726">
    <property type="entry name" value="Immunoglobulin"/>
    <property type="match status" value="7"/>
</dbReference>
<evidence type="ECO:0000256" key="5">
    <source>
        <dbReference type="ARBA" id="ARBA00022989"/>
    </source>
</evidence>
<dbReference type="Proteomes" id="UP000518266">
    <property type="component" value="Unassembled WGS sequence"/>
</dbReference>
<dbReference type="CDD" id="cd00099">
    <property type="entry name" value="IgV"/>
    <property type="match status" value="2"/>
</dbReference>
<dbReference type="InterPro" id="IPR051102">
    <property type="entry name" value="IgSF_V-set/TM_domain"/>
</dbReference>
<evidence type="ECO:0000256" key="8">
    <source>
        <dbReference type="ARBA" id="ARBA00023319"/>
    </source>
</evidence>
<evidence type="ECO:0000256" key="3">
    <source>
        <dbReference type="ARBA" id="ARBA00022729"/>
    </source>
</evidence>
<evidence type="ECO:0000259" key="12">
    <source>
        <dbReference type="PROSITE" id="PS50835"/>
    </source>
</evidence>
<protein>
    <recommendedName>
        <fullName evidence="9">Immunoglobulin superfamily member 3</fullName>
    </recommendedName>
</protein>
<feature type="domain" description="Ig-like" evidence="12">
    <location>
        <begin position="588"/>
        <end position="712"/>
    </location>
</feature>
<proteinExistence type="predicted"/>
<reference evidence="13 14" key="1">
    <citation type="submission" date="2020-03" db="EMBL/GenBank/DDBJ databases">
        <title>Dissostichus mawsoni Genome sequencing and assembly.</title>
        <authorList>
            <person name="Park H."/>
        </authorList>
    </citation>
    <scope>NUCLEOTIDE SEQUENCE [LARGE SCALE GENOMIC DNA]</scope>
    <source>
        <strain evidence="13">DM0001</strain>
        <tissue evidence="13">Muscle</tissue>
    </source>
</reference>
<dbReference type="EMBL" id="JAAKFY010000018">
    <property type="protein sequence ID" value="KAF3843177.1"/>
    <property type="molecule type" value="Genomic_DNA"/>
</dbReference>
<evidence type="ECO:0000256" key="1">
    <source>
        <dbReference type="ARBA" id="ARBA00004479"/>
    </source>
</evidence>
<evidence type="ECO:0000256" key="4">
    <source>
        <dbReference type="ARBA" id="ARBA00022737"/>
    </source>
</evidence>
<dbReference type="InterPro" id="IPR013106">
    <property type="entry name" value="Ig_V-set"/>
</dbReference>
<dbReference type="Pfam" id="PF07679">
    <property type="entry name" value="I-set"/>
    <property type="match status" value="1"/>
</dbReference>
<dbReference type="PANTHER" id="PTHR12207:SF21">
    <property type="entry name" value="IMMUNOGLOBULIN SUPERFAMILY MEMBER 3"/>
    <property type="match status" value="1"/>
</dbReference>
<evidence type="ECO:0000256" key="2">
    <source>
        <dbReference type="ARBA" id="ARBA00022692"/>
    </source>
</evidence>
<dbReference type="GO" id="GO:0016020">
    <property type="term" value="C:membrane"/>
    <property type="evidence" value="ECO:0007669"/>
    <property type="project" value="UniProtKB-SubCell"/>
</dbReference>
<keyword evidence="6 11" id="KW-0472">Membrane</keyword>
<feature type="transmembrane region" description="Helical" evidence="11">
    <location>
        <begin position="1154"/>
        <end position="1176"/>
    </location>
</feature>
<dbReference type="InterPro" id="IPR013098">
    <property type="entry name" value="Ig_I-set"/>
</dbReference>
<keyword evidence="5 11" id="KW-1133">Transmembrane helix</keyword>
<evidence type="ECO:0000256" key="7">
    <source>
        <dbReference type="ARBA" id="ARBA00023157"/>
    </source>
</evidence>
<dbReference type="Pfam" id="PF07686">
    <property type="entry name" value="V-set"/>
    <property type="match status" value="3"/>
</dbReference>
<sequence length="1294" mass="143969">MASSIPPPEPMKMAGDIHGNWASFRAEFEDYLLATGLSEKEKPSKINILTDSMGKKMAETICVTGHIVFSVQLSSVVILQQSRFHRTVSHTAGAWSLEGGGGRQHAAKFSNCPGKQKGAARVNRLRSLGCVVNREWVGSPRRLPYAQVVSDKKEDRTSPSRVCHPGFVDLIYDSGPAVNHTVKPDQTPPSSSEGNITSGSAGQQTMATGALLFACALLAGVAVAQRVVTVQSGPLVRTEGSHVTILCNVTGYKEGMEQDFEWSMYLPSVADREIRIVSTAQPNYAYALYAQRVNSKEITVERLSGDSAMLHITKVQANDQVIADSLTVVAPAQTLSKVEGDTLQLTCEVSRTTLQHTHLSVGWYLRSPEDAASPPQELVTLSRDFVLRSGGPYRQRMAAGDLRLDKTSATSYRLTIHKLQPVDQGLLYCQAAEWIQDTDGSWFAMTRKQSEKTQLRIQPTDRDFSIQVSTDRRSFTAGEPLELRCTIEAQNVPERFFSVSWVFSSSPVAVVGPSAVPALGPDYVAREAAGHMTVRKESTNVHLLKLQHLRPEDAGKYICRVTEREKTPTGDFIDRSKRSRNVQITVQPLKSNITVSLSSNSTEVIEGDVIHFSCSVYTTTGPLSVVWQWTDKQAAGPGLEVATIDGRHCMAHYGEIRVEKVQADTFSLSLYNALPGDEGQYSCTATEWLQAGTEPELSWEKIGERSATKTVTVKTVESSFMVSASSRTPSVNFGDSFDLLCLVKPRHNPRVPTSVTWRFMPAGSKAGDEGDGEFKDLVTFTREGTLQWGEQLLGLGTRTTVDRSHSNTNFRLSVTRAGRREAGKYQCSAVLWRKNYDNSWSKVANRTSNLLGISVLQPESKLRMLKTNQSQAYLEDSRVRINCSISSQTSQESQHAVFWYVRRPTGSEADELLLRIERSGAFEYGAYADEERLRRRVQAERLSPRLYGLTLNRAENSDSGTYYCLVEEWLSDPDGAWYRLSRESSGFTQVLVRQPEIRLQVEELESNVTVEESASIRLGCSIPSQSSRESRFSVSWYVERSDDEDNEPDDEERECVFSIGHDAVFGNGNCSPREEPGPNSRLQFERTTSDQYSLTIQGARPTDAGRYYCHVEEWLLNPRKAWYRLATNNSGLTIVNVIQQVSTLQSVVCSNDSLFYFVFFYPFPIFGILLIAVLLVRFKSRGHSKSQEGKNVTLPPVLTHLRSACTLALLIKDTPPPPASRTSRIQPTQCQGADLDSTFRPYCLNQLITLKILTLVAACFTLTIVCFCMFVCLFDFLIVYVWVCVCVCVREKVN</sequence>
<keyword evidence="7" id="KW-1015">Disulfide bond</keyword>
<dbReference type="Gene3D" id="2.60.40.10">
    <property type="entry name" value="Immunoglobulins"/>
    <property type="match status" value="7"/>
</dbReference>
<keyword evidence="14" id="KW-1185">Reference proteome</keyword>
<evidence type="ECO:0000256" key="10">
    <source>
        <dbReference type="SAM" id="MobiDB-lite"/>
    </source>
</evidence>
<feature type="transmembrane region" description="Helical" evidence="11">
    <location>
        <begin position="1252"/>
        <end position="1283"/>
    </location>
</feature>
<comment type="subcellular location">
    <subcellularLocation>
        <location evidence="1">Membrane</location>
        <topology evidence="1">Single-pass type I membrane protein</topology>
    </subcellularLocation>
</comment>
<dbReference type="InterPro" id="IPR007110">
    <property type="entry name" value="Ig-like_dom"/>
</dbReference>
<dbReference type="OrthoDB" id="8721173at2759"/>
<dbReference type="SMART" id="SM00406">
    <property type="entry name" value="IGv"/>
    <property type="match status" value="5"/>
</dbReference>
<dbReference type="PROSITE" id="PS50835">
    <property type="entry name" value="IG_LIKE"/>
    <property type="match status" value="5"/>
</dbReference>
<organism evidence="13 14">
    <name type="scientific">Dissostichus mawsoni</name>
    <name type="common">Antarctic cod</name>
    <dbReference type="NCBI Taxonomy" id="36200"/>
    <lineage>
        <taxon>Eukaryota</taxon>
        <taxon>Metazoa</taxon>
        <taxon>Chordata</taxon>
        <taxon>Craniata</taxon>
        <taxon>Vertebrata</taxon>
        <taxon>Euteleostomi</taxon>
        <taxon>Actinopterygii</taxon>
        <taxon>Neopterygii</taxon>
        <taxon>Teleostei</taxon>
        <taxon>Neoteleostei</taxon>
        <taxon>Acanthomorphata</taxon>
        <taxon>Eupercaria</taxon>
        <taxon>Perciformes</taxon>
        <taxon>Notothenioidei</taxon>
        <taxon>Nototheniidae</taxon>
        <taxon>Dissostichus</taxon>
    </lineage>
</organism>
<evidence type="ECO:0000256" key="11">
    <source>
        <dbReference type="SAM" id="Phobius"/>
    </source>
</evidence>
<dbReference type="SMART" id="SM00409">
    <property type="entry name" value="IG"/>
    <property type="match status" value="7"/>
</dbReference>